<accession>A0A6J6W3D6</accession>
<evidence type="ECO:0000313" key="4">
    <source>
        <dbReference type="EMBL" id="CAB4778269.1"/>
    </source>
</evidence>
<dbReference type="InterPro" id="IPR014718">
    <property type="entry name" value="GH-type_carb-bd"/>
</dbReference>
<dbReference type="EMBL" id="CAFBQX010000003">
    <property type="protein sequence ID" value="CAB5072583.1"/>
    <property type="molecule type" value="Genomic_DNA"/>
</dbReference>
<sequence>MEKWDRNWGCRVDIDATSRGWESAVLQNSKLRVTILIGKGCDVVEVLYKPRDMDITPRTGRGLRRRDEAVAAPWSEMGSFLDQYEGGWQEILPHGGQPGTFQGASFAQHGESSRLPWKVSIVEDSSERVEILCTSRLSIMPFYMEKRFSLSGNSATLTMSSMVKNEGAVELPVMAGHHLAYGAPFIGPGATIEMPQGTTYSAHAATVFETGRRSNGASGTWPKMTSDTGAEIDMSVLPPKGTKSDLHYIKPLEGWYAITSADESITAKVMWDNKSQPYLWFWQEFGAGRTYPWWGMEYLLGLEPWTSAPGSGLADAVAAGTAPHIKPGDSISTALSVHIDERKSR</sequence>
<evidence type="ECO:0000313" key="3">
    <source>
        <dbReference type="EMBL" id="CAB4731979.1"/>
    </source>
</evidence>
<reference evidence="4" key="1">
    <citation type="submission" date="2020-05" db="EMBL/GenBank/DDBJ databases">
        <authorList>
            <person name="Chiriac C."/>
            <person name="Salcher M."/>
            <person name="Ghai R."/>
            <person name="Kavagutti S V."/>
        </authorList>
    </citation>
    <scope>NUCLEOTIDE SEQUENCE</scope>
</reference>
<dbReference type="EMBL" id="CAFBOC010000001">
    <property type="protein sequence ID" value="CAB4968022.1"/>
    <property type="molecule type" value="Genomic_DNA"/>
</dbReference>
<dbReference type="GO" id="GO:0005975">
    <property type="term" value="P:carbohydrate metabolic process"/>
    <property type="evidence" value="ECO:0007669"/>
    <property type="project" value="InterPro"/>
</dbReference>
<organism evidence="4">
    <name type="scientific">freshwater metagenome</name>
    <dbReference type="NCBI Taxonomy" id="449393"/>
    <lineage>
        <taxon>unclassified sequences</taxon>
        <taxon>metagenomes</taxon>
        <taxon>ecological metagenomes</taxon>
    </lineage>
</organism>
<evidence type="ECO:0000313" key="5">
    <source>
        <dbReference type="EMBL" id="CAB4827315.1"/>
    </source>
</evidence>
<dbReference type="GO" id="GO:0003824">
    <property type="term" value="F:catalytic activity"/>
    <property type="evidence" value="ECO:0007669"/>
    <property type="project" value="InterPro"/>
</dbReference>
<dbReference type="Pfam" id="PF14486">
    <property type="entry name" value="DUF4432"/>
    <property type="match status" value="1"/>
</dbReference>
<dbReference type="EMBL" id="CAEZYM010000014">
    <property type="protein sequence ID" value="CAB4731979.1"/>
    <property type="molecule type" value="Genomic_DNA"/>
</dbReference>
<dbReference type="SUPFAM" id="SSF74650">
    <property type="entry name" value="Galactose mutarotase-like"/>
    <property type="match status" value="1"/>
</dbReference>
<evidence type="ECO:0000313" key="2">
    <source>
        <dbReference type="EMBL" id="CAB4693682.1"/>
    </source>
</evidence>
<dbReference type="EMBL" id="CAFABH010000010">
    <property type="protein sequence ID" value="CAB4827315.1"/>
    <property type="molecule type" value="Genomic_DNA"/>
</dbReference>
<evidence type="ECO:0000313" key="8">
    <source>
        <dbReference type="EMBL" id="CAB4968022.1"/>
    </source>
</evidence>
<evidence type="ECO:0000313" key="9">
    <source>
        <dbReference type="EMBL" id="CAB5072583.1"/>
    </source>
</evidence>
<dbReference type="AlphaFoldDB" id="A0A6J6W3D6"/>
<dbReference type="GO" id="GO:0030246">
    <property type="term" value="F:carbohydrate binding"/>
    <property type="evidence" value="ECO:0007669"/>
    <property type="project" value="InterPro"/>
</dbReference>
<evidence type="ECO:0000313" key="7">
    <source>
        <dbReference type="EMBL" id="CAB4933444.1"/>
    </source>
</evidence>
<dbReference type="EMBL" id="CAFBLD010000001">
    <property type="protein sequence ID" value="CAB4855056.1"/>
    <property type="molecule type" value="Genomic_DNA"/>
</dbReference>
<gene>
    <name evidence="2" type="ORF">UFOPK2510_00865</name>
    <name evidence="3" type="ORF">UFOPK2718_01309</name>
    <name evidence="4" type="ORF">UFOPK2936_00687</name>
    <name evidence="5" type="ORF">UFOPK3174_00707</name>
    <name evidence="6" type="ORF">UFOPK3328_00018</name>
    <name evidence="7" type="ORF">UFOPK3779_00018</name>
    <name evidence="8" type="ORF">UFOPK3913_00044</name>
    <name evidence="1" type="ORF">UFOPK4107_00621</name>
    <name evidence="9" type="ORF">UFOPK4403_00809</name>
</gene>
<name>A0A6J6W3D6_9ZZZZ</name>
<dbReference type="InterPro" id="IPR027839">
    <property type="entry name" value="DUF4432"/>
</dbReference>
<dbReference type="EMBL" id="CAEZXO010000004">
    <property type="protein sequence ID" value="CAB4693682.1"/>
    <property type="molecule type" value="Genomic_DNA"/>
</dbReference>
<dbReference type="EMBL" id="CAESAE010000003">
    <property type="protein sequence ID" value="CAB4336209.1"/>
    <property type="molecule type" value="Genomic_DNA"/>
</dbReference>
<dbReference type="InterPro" id="IPR011013">
    <property type="entry name" value="Gal_mutarotase_sf_dom"/>
</dbReference>
<dbReference type="EMBL" id="CAEZZW010000003">
    <property type="protein sequence ID" value="CAB4778269.1"/>
    <property type="molecule type" value="Genomic_DNA"/>
</dbReference>
<protein>
    <submittedName>
        <fullName evidence="4">Unannotated protein</fullName>
    </submittedName>
</protein>
<dbReference type="Gene3D" id="2.70.98.10">
    <property type="match status" value="1"/>
</dbReference>
<evidence type="ECO:0000313" key="1">
    <source>
        <dbReference type="EMBL" id="CAB4336209.1"/>
    </source>
</evidence>
<proteinExistence type="predicted"/>
<dbReference type="EMBL" id="CAFBNH010000001">
    <property type="protein sequence ID" value="CAB4933444.1"/>
    <property type="molecule type" value="Genomic_DNA"/>
</dbReference>
<evidence type="ECO:0000313" key="6">
    <source>
        <dbReference type="EMBL" id="CAB4855056.1"/>
    </source>
</evidence>